<sequence length="366" mass="41133">MTLSAGDWVVVRSKEEILATLDANGRLEGLPFMPQMFKWCGQRLQVHKRAHKTCDTVTGYNTGEWLGRRLPHAVHLDLRCDGEAYGGCQAACLIFWKEAWLSPVDPAQAAAADRDHAAARQPSGGCTARAVWDATKSPDQIAGKGPRYSCQATELPSYTQPLKWWDARQYAEDIASGNVSVGKMLRGLLYFAYVGATMARRPRLGRPARWIYDRVQSLWGGVPFPRRRGDLATDKDAPIADLGLQPGDLVRVRPHKEILATIDKQTNNRGMGFDAEMVPYCGKVFRVRTRVEKFIDERTGFIRRMKTPAVILDGVYCQSRYSENRLFCPRGIFAWWREVWLEKVPATAIERPPAAENVDAPRRATG</sequence>
<evidence type="ECO:0000313" key="1">
    <source>
        <dbReference type="EMBL" id="NPU68231.1"/>
    </source>
</evidence>
<dbReference type="RefSeq" id="WP_172113309.1">
    <property type="nucleotide sequence ID" value="NZ_JABFDN010000010.1"/>
</dbReference>
<reference evidence="1" key="1">
    <citation type="submission" date="2020-05" db="EMBL/GenBank/DDBJ databases">
        <title>Nod-independent and nitrogen-fixing Bradyrhizobium aeschynomene sp. nov. isolated from nodules of Aeschynomene indica.</title>
        <authorList>
            <person name="Zhang Z."/>
        </authorList>
    </citation>
    <scope>NUCLEOTIDE SEQUENCE</scope>
    <source>
        <strain evidence="1">83012</strain>
    </source>
</reference>
<keyword evidence="2" id="KW-1185">Reference proteome</keyword>
<evidence type="ECO:0000313" key="2">
    <source>
        <dbReference type="Proteomes" id="UP000886476"/>
    </source>
</evidence>
<protein>
    <submittedName>
        <fullName evidence="1">Uncharacterized protein</fullName>
    </submittedName>
</protein>
<organism evidence="1 2">
    <name type="scientific">Bradyrhizobium aeschynomenes</name>
    <dbReference type="NCBI Taxonomy" id="2734909"/>
    <lineage>
        <taxon>Bacteria</taxon>
        <taxon>Pseudomonadati</taxon>
        <taxon>Pseudomonadota</taxon>
        <taxon>Alphaproteobacteria</taxon>
        <taxon>Hyphomicrobiales</taxon>
        <taxon>Nitrobacteraceae</taxon>
        <taxon>Bradyrhizobium</taxon>
    </lineage>
</organism>
<dbReference type="EMBL" id="JABFDN010000010">
    <property type="protein sequence ID" value="NPU68231.1"/>
    <property type="molecule type" value="Genomic_DNA"/>
</dbReference>
<name>A0ABX2CJ71_9BRAD</name>
<proteinExistence type="predicted"/>
<accession>A0ABX2CJ71</accession>
<dbReference type="Proteomes" id="UP000886476">
    <property type="component" value="Unassembled WGS sequence"/>
</dbReference>
<gene>
    <name evidence="1" type="ORF">HL667_24745</name>
</gene>
<comment type="caution">
    <text evidence="1">The sequence shown here is derived from an EMBL/GenBank/DDBJ whole genome shotgun (WGS) entry which is preliminary data.</text>
</comment>